<dbReference type="OrthoDB" id="3401376at2"/>
<organism evidence="1 2">
    <name type="scientific">Sanguibacter keddieii (strain ATCC 51767 / DSM 10542 / NCFB 3025 / ST-74)</name>
    <dbReference type="NCBI Taxonomy" id="446469"/>
    <lineage>
        <taxon>Bacteria</taxon>
        <taxon>Bacillati</taxon>
        <taxon>Actinomycetota</taxon>
        <taxon>Actinomycetes</taxon>
        <taxon>Micrococcales</taxon>
        <taxon>Sanguibacteraceae</taxon>
        <taxon>Sanguibacter</taxon>
    </lineage>
</organism>
<name>D1BH63_SANKS</name>
<dbReference type="InterPro" id="IPR024479">
    <property type="entry name" value="DUF3866"/>
</dbReference>
<dbReference type="eggNOG" id="COG3502">
    <property type="taxonomic scope" value="Bacteria"/>
</dbReference>
<reference evidence="1 2" key="1">
    <citation type="journal article" date="2009" name="Stand. Genomic Sci.">
        <title>Complete genome sequence of Sanguibacter keddieii type strain (ST-74).</title>
        <authorList>
            <person name="Ivanova N."/>
            <person name="Sikorski J."/>
            <person name="Sims D."/>
            <person name="Brettin T."/>
            <person name="Detter J.C."/>
            <person name="Han C."/>
            <person name="Lapidus A."/>
            <person name="Copeland A."/>
            <person name="Glavina Del Rio T."/>
            <person name="Nolan M."/>
            <person name="Chen F."/>
            <person name="Lucas S."/>
            <person name="Tice H."/>
            <person name="Cheng J.F."/>
            <person name="Bruce D."/>
            <person name="Goodwin L."/>
            <person name="Pitluck S."/>
            <person name="Pati A."/>
            <person name="Mavromatis K."/>
            <person name="Chen A."/>
            <person name="Palaniappan K."/>
            <person name="D'haeseleer P."/>
            <person name="Chain P."/>
            <person name="Bristow J."/>
            <person name="Eisen J.A."/>
            <person name="Markowitz V."/>
            <person name="Hugenholtz P."/>
            <person name="Goker M."/>
            <person name="Pukall R."/>
            <person name="Klenk H.P."/>
            <person name="Kyrpides N.C."/>
        </authorList>
    </citation>
    <scope>NUCLEOTIDE SEQUENCE [LARGE SCALE GENOMIC DNA]</scope>
    <source>
        <strain evidence="2">ATCC 51767 / DSM 10542 / NCFB 3025 / ST-74</strain>
    </source>
</reference>
<evidence type="ECO:0000313" key="1">
    <source>
        <dbReference type="EMBL" id="ACZ21783.1"/>
    </source>
</evidence>
<evidence type="ECO:0000313" key="2">
    <source>
        <dbReference type="Proteomes" id="UP000000322"/>
    </source>
</evidence>
<sequence length="396" mass="40863">MTWRGARILSTGTAWDGALELTVQTDPVDSDVPGAGPQHTQSTLRALAYPALVGPTTVGDHVLLNTTALDRGLGTGGYALVVAVLPRDGQPVAASPRTDGPGHLVKARYTPHQTMVLGVDEQESPHHSTLQDADDLGGMPVVVADLHSALPAIVAGARHHAQTHGRRTPRIVYVMTDGGALPAWFSRTVARLRDTGWTAATITVGQAYGGDHEAVTVHTGLLAAHHVLDADLAVVTQGPGNLGTGTRWGFSGVAAGEAVNAAATLGGRPVASLRVSGADARERHQGISHHSLTAYGRVALLPADVPVPRLDQVADRFDAAGHDPLALDARIQQQAPRLAAGPARHTLVEAPATPDLADALALSPVRLSTMGRGLDQDPAAFLAAAVAGQHAASLLT</sequence>
<dbReference type="KEGG" id="ske:Sked_18570"/>
<dbReference type="HOGENOM" id="CLU_042007_0_0_11"/>
<keyword evidence="2" id="KW-1185">Reference proteome</keyword>
<evidence type="ECO:0008006" key="3">
    <source>
        <dbReference type="Google" id="ProtNLM"/>
    </source>
</evidence>
<dbReference type="Pfam" id="PF12982">
    <property type="entry name" value="DUF3866"/>
    <property type="match status" value="1"/>
</dbReference>
<protein>
    <recommendedName>
        <fullName evidence="3">DUF3866 domain-containing protein</fullName>
    </recommendedName>
</protein>
<dbReference type="STRING" id="446469.Sked_18570"/>
<accession>D1BH63</accession>
<dbReference type="EMBL" id="CP001819">
    <property type="protein sequence ID" value="ACZ21783.1"/>
    <property type="molecule type" value="Genomic_DNA"/>
</dbReference>
<gene>
    <name evidence="1" type="ordered locus">Sked_18570</name>
</gene>
<proteinExistence type="predicted"/>
<dbReference type="AlphaFoldDB" id="D1BH63"/>
<dbReference type="Proteomes" id="UP000000322">
    <property type="component" value="Chromosome"/>
</dbReference>